<evidence type="ECO:0000313" key="2">
    <source>
        <dbReference type="EMBL" id="KAJ5167822.1"/>
    </source>
</evidence>
<keyword evidence="1" id="KW-0732">Signal</keyword>
<name>A0A9W9IAC2_9EURO</name>
<reference evidence="2" key="1">
    <citation type="submission" date="2022-11" db="EMBL/GenBank/DDBJ databases">
        <authorList>
            <person name="Petersen C."/>
        </authorList>
    </citation>
    <scope>NUCLEOTIDE SEQUENCE</scope>
    <source>
        <strain evidence="2">IBT 26290</strain>
    </source>
</reference>
<dbReference type="OrthoDB" id="4524870at2759"/>
<evidence type="ECO:0000313" key="3">
    <source>
        <dbReference type="Proteomes" id="UP001149163"/>
    </source>
</evidence>
<keyword evidence="3" id="KW-1185">Reference proteome</keyword>
<dbReference type="Proteomes" id="UP001149163">
    <property type="component" value="Unassembled WGS sequence"/>
</dbReference>
<dbReference type="EMBL" id="JAPQKN010000002">
    <property type="protein sequence ID" value="KAJ5167822.1"/>
    <property type="molecule type" value="Genomic_DNA"/>
</dbReference>
<gene>
    <name evidence="2" type="ORF">N7482_003416</name>
</gene>
<feature type="signal peptide" evidence="1">
    <location>
        <begin position="1"/>
        <end position="28"/>
    </location>
</feature>
<evidence type="ECO:0000256" key="1">
    <source>
        <dbReference type="SAM" id="SignalP"/>
    </source>
</evidence>
<dbReference type="RefSeq" id="XP_056544283.1">
    <property type="nucleotide sequence ID" value="XM_056685541.1"/>
</dbReference>
<sequence length="271" mass="29486">MASILGFGPVTRPLVLMIILALLRCSSAQMCSFWYSGCIDPLAQTAVPIDFSPLFPDPVIFYYGFDSNPSGKGQGPMTKASYWLRYQDRKINKNAVTSNRTSEIAMRVGNLTGTPSGTTNGCDGIWGNPCSHDIKGALQHTIFRLSMSGKYYSKPLEAALEQMMNYPPHLPNCGAPIFDVASIPVQDFAKEITPGENVSVMPSGSSQRPWQVWYIDDMTSHNQASQVAVGIIARSPTYNSPPPLSPDEIQIELACLQAPQGPPMGPSNDHD</sequence>
<dbReference type="AlphaFoldDB" id="A0A9W9IAC2"/>
<proteinExistence type="predicted"/>
<feature type="chain" id="PRO_5040884438" evidence="1">
    <location>
        <begin position="29"/>
        <end position="271"/>
    </location>
</feature>
<reference evidence="2" key="2">
    <citation type="journal article" date="2023" name="IMA Fungus">
        <title>Comparative genomic study of the Penicillium genus elucidates a diverse pangenome and 15 lateral gene transfer events.</title>
        <authorList>
            <person name="Petersen C."/>
            <person name="Sorensen T."/>
            <person name="Nielsen M.R."/>
            <person name="Sondergaard T.E."/>
            <person name="Sorensen J.L."/>
            <person name="Fitzpatrick D.A."/>
            <person name="Frisvad J.C."/>
            <person name="Nielsen K.L."/>
        </authorList>
    </citation>
    <scope>NUCLEOTIDE SEQUENCE</scope>
    <source>
        <strain evidence="2">IBT 26290</strain>
    </source>
</reference>
<accession>A0A9W9IAC2</accession>
<comment type="caution">
    <text evidence="2">The sequence shown here is derived from an EMBL/GenBank/DDBJ whole genome shotgun (WGS) entry which is preliminary data.</text>
</comment>
<organism evidence="2 3">
    <name type="scientific">Penicillium canariense</name>
    <dbReference type="NCBI Taxonomy" id="189055"/>
    <lineage>
        <taxon>Eukaryota</taxon>
        <taxon>Fungi</taxon>
        <taxon>Dikarya</taxon>
        <taxon>Ascomycota</taxon>
        <taxon>Pezizomycotina</taxon>
        <taxon>Eurotiomycetes</taxon>
        <taxon>Eurotiomycetidae</taxon>
        <taxon>Eurotiales</taxon>
        <taxon>Aspergillaceae</taxon>
        <taxon>Penicillium</taxon>
    </lineage>
</organism>
<protein>
    <submittedName>
        <fullName evidence="2">Uncharacterized protein</fullName>
    </submittedName>
</protein>
<dbReference type="GeneID" id="81424717"/>